<feature type="region of interest" description="Disordered" evidence="1">
    <location>
        <begin position="410"/>
        <end position="463"/>
    </location>
</feature>
<dbReference type="HOGENOM" id="CLU_009124_0_0_1"/>
<evidence type="ECO:0008006" key="4">
    <source>
        <dbReference type="Google" id="ProtNLM"/>
    </source>
</evidence>
<dbReference type="OrthoDB" id="1749473at2759"/>
<feature type="region of interest" description="Disordered" evidence="1">
    <location>
        <begin position="637"/>
        <end position="762"/>
    </location>
</feature>
<dbReference type="AlphaFoldDB" id="Q0CYK9"/>
<evidence type="ECO:0000313" key="2">
    <source>
        <dbReference type="EMBL" id="EAU37982.1"/>
    </source>
</evidence>
<organism evidence="2 3">
    <name type="scientific">Aspergillus terreus (strain NIH 2624 / FGSC A1156)</name>
    <dbReference type="NCBI Taxonomy" id="341663"/>
    <lineage>
        <taxon>Eukaryota</taxon>
        <taxon>Fungi</taxon>
        <taxon>Dikarya</taxon>
        <taxon>Ascomycota</taxon>
        <taxon>Pezizomycotina</taxon>
        <taxon>Eurotiomycetes</taxon>
        <taxon>Eurotiomycetidae</taxon>
        <taxon>Eurotiales</taxon>
        <taxon>Aspergillaceae</taxon>
        <taxon>Aspergillus</taxon>
        <taxon>Aspergillus subgen. Circumdati</taxon>
    </lineage>
</organism>
<feature type="compositionally biased region" description="Basic and acidic residues" evidence="1">
    <location>
        <begin position="81"/>
        <end position="101"/>
    </location>
</feature>
<dbReference type="STRING" id="341663.Q0CYK9"/>
<feature type="region of interest" description="Disordered" evidence="1">
    <location>
        <begin position="563"/>
        <end position="624"/>
    </location>
</feature>
<dbReference type="eggNOG" id="ENOG502S0S8">
    <property type="taxonomic scope" value="Eukaryota"/>
</dbReference>
<feature type="compositionally biased region" description="Polar residues" evidence="1">
    <location>
        <begin position="116"/>
        <end position="137"/>
    </location>
</feature>
<feature type="compositionally biased region" description="Polar residues" evidence="1">
    <location>
        <begin position="23"/>
        <end position="33"/>
    </location>
</feature>
<name>Q0CYK9_ASPTN</name>
<feature type="compositionally biased region" description="Low complexity" evidence="1">
    <location>
        <begin position="104"/>
        <end position="115"/>
    </location>
</feature>
<feature type="compositionally biased region" description="Basic and acidic residues" evidence="1">
    <location>
        <begin position="204"/>
        <end position="222"/>
    </location>
</feature>
<dbReference type="VEuPathDB" id="FungiDB:ATEG_01225"/>
<dbReference type="EMBL" id="CH476595">
    <property type="protein sequence ID" value="EAU37982.1"/>
    <property type="molecule type" value="Genomic_DNA"/>
</dbReference>
<feature type="compositionally biased region" description="Pro residues" evidence="1">
    <location>
        <begin position="688"/>
        <end position="701"/>
    </location>
</feature>
<accession>Q0CYK9</accession>
<feature type="region of interest" description="Disordered" evidence="1">
    <location>
        <begin position="1"/>
        <end position="158"/>
    </location>
</feature>
<feature type="compositionally biased region" description="Polar residues" evidence="1">
    <location>
        <begin position="419"/>
        <end position="455"/>
    </location>
</feature>
<dbReference type="Proteomes" id="UP000007963">
    <property type="component" value="Unassembled WGS sequence"/>
</dbReference>
<gene>
    <name evidence="2" type="ORF">ATEG_01225</name>
</gene>
<feature type="region of interest" description="Disordered" evidence="1">
    <location>
        <begin position="476"/>
        <end position="548"/>
    </location>
</feature>
<dbReference type="RefSeq" id="XP_001208590.1">
    <property type="nucleotide sequence ID" value="XM_001208590.1"/>
</dbReference>
<dbReference type="GeneID" id="4315820"/>
<protein>
    <recommendedName>
        <fullName evidence="4">PH domain-containing protein</fullName>
    </recommendedName>
</protein>
<feature type="region of interest" description="Disordered" evidence="1">
    <location>
        <begin position="198"/>
        <end position="222"/>
    </location>
</feature>
<evidence type="ECO:0000256" key="1">
    <source>
        <dbReference type="SAM" id="MobiDB-lite"/>
    </source>
</evidence>
<dbReference type="OMA" id="KEYSMVN"/>
<feature type="compositionally biased region" description="Basic and acidic residues" evidence="1">
    <location>
        <begin position="483"/>
        <end position="492"/>
    </location>
</feature>
<reference evidence="3" key="1">
    <citation type="submission" date="2005-09" db="EMBL/GenBank/DDBJ databases">
        <title>Annotation of the Aspergillus terreus NIH2624 genome.</title>
        <authorList>
            <person name="Birren B.W."/>
            <person name="Lander E.S."/>
            <person name="Galagan J.E."/>
            <person name="Nusbaum C."/>
            <person name="Devon K."/>
            <person name="Henn M."/>
            <person name="Ma L.-J."/>
            <person name="Jaffe D.B."/>
            <person name="Butler J."/>
            <person name="Alvarez P."/>
            <person name="Gnerre S."/>
            <person name="Grabherr M."/>
            <person name="Kleber M."/>
            <person name="Mauceli E.W."/>
            <person name="Brockman W."/>
            <person name="Rounsley S."/>
            <person name="Young S.K."/>
            <person name="LaButti K."/>
            <person name="Pushparaj V."/>
            <person name="DeCaprio D."/>
            <person name="Crawford M."/>
            <person name="Koehrsen M."/>
            <person name="Engels R."/>
            <person name="Montgomery P."/>
            <person name="Pearson M."/>
            <person name="Howarth C."/>
            <person name="Larson L."/>
            <person name="Luoma S."/>
            <person name="White J."/>
            <person name="Alvarado L."/>
            <person name="Kodira C.D."/>
            <person name="Zeng Q."/>
            <person name="Oleary S."/>
            <person name="Yandava C."/>
            <person name="Denning D.W."/>
            <person name="Nierman W.C."/>
            <person name="Milne T."/>
            <person name="Madden K."/>
        </authorList>
    </citation>
    <scope>NUCLEOTIDE SEQUENCE [LARGE SCALE GENOMIC DNA]</scope>
    <source>
        <strain evidence="3">NIH 2624 / FGSC A1156</strain>
    </source>
</reference>
<sequence>MSLNIPHPKPSVGERRGHRLAPLQTNFSRPTSQAVAVPARPPRPYRPRPEEYPEIAEQVDRVPLQPNVKRQSSKSGLRSLFGRDKPRKSDTKLPHINELKHPTTHPTPSRSTTMTDSPSCATPKTLISHSLVASPTSESHHSIPPPARNHTHSIEDRSTVSDTVWKPPPLFQAYPQAIKHDSLPAPALSADSILRFQGSNAKSSSRDEDRQGGHPHRGDTAEDLAARMKKEEKEKSKHMRSLSETIGKSEWTQKVYILSTSGYILQYAGSGKHDRLPEKMLLLGPKSVAFASDAIPGRHWVLQVSQASEEDGAAVDSSRHRFSRFGFHRSHARRLARSFLLIFNNPEDLSSWLLAVRAQIEARGGKKYVSEKLYDEELEHQLHPKTSTRQLVKRDPNRFSQVYLQPQLVVTDSKDVNRSDQSLRSSPVSSNPPVDIQPNSESRSASVSTTHTEMTAASAARESDSRCIYPRYLTHQSPQTSCDHSRQYREPVIRSTSPPAPNFSVPSFSRRFAAKTPRPPPSQSHGPASPSEEHNSTTTALSYFPSPPLSPVKSIDSLAWSESPDQHPAFQTLPRRRSLRASNSEASLADPARMQSRKLHRMSRLASRHDTAASGTPESRPLSLVSDGCVEDAIQLPAQLPPEPGSTSHRREQQRNRVSMLRTVDGDGRAGAAVSRRKSLPGLAIGPPSAPPPNCPLPKIPSPGDAPTAALPDLPSPDRNSCKSPPLAGARPRRKSVVSTMPRIAPVPPPPSIGSRQSHVLT</sequence>
<evidence type="ECO:0000313" key="3">
    <source>
        <dbReference type="Proteomes" id="UP000007963"/>
    </source>
</evidence>
<proteinExistence type="predicted"/>